<reference key="1">
    <citation type="journal article" date="2007" name="Nature">
        <title>The medaka draft genome and insights into vertebrate genome evolution.</title>
        <authorList>
            <person name="Kasahara M."/>
            <person name="Naruse K."/>
            <person name="Sasaki S."/>
            <person name="Nakatani Y."/>
            <person name="Qu W."/>
            <person name="Ahsan B."/>
            <person name="Yamada T."/>
            <person name="Nagayasu Y."/>
            <person name="Doi K."/>
            <person name="Kasai Y."/>
            <person name="Jindo T."/>
            <person name="Kobayashi D."/>
            <person name="Shimada A."/>
            <person name="Toyoda A."/>
            <person name="Kuroki Y."/>
            <person name="Fujiyama A."/>
            <person name="Sasaki T."/>
            <person name="Shimizu A."/>
            <person name="Asakawa S."/>
            <person name="Shimizu N."/>
            <person name="Hashimoto S."/>
            <person name="Yang J."/>
            <person name="Lee Y."/>
            <person name="Matsushima K."/>
            <person name="Sugano S."/>
            <person name="Sakaizumi M."/>
            <person name="Narita T."/>
            <person name="Ohishi K."/>
            <person name="Haga S."/>
            <person name="Ohta F."/>
            <person name="Nomoto H."/>
            <person name="Nogata K."/>
            <person name="Morishita T."/>
            <person name="Endo T."/>
            <person name="Shin-I T."/>
            <person name="Takeda H."/>
            <person name="Morishita S."/>
            <person name="Kohara Y."/>
        </authorList>
    </citation>
    <scope>NUCLEOTIDE SEQUENCE [LARGE SCALE GENOMIC DNA]</scope>
    <source>
        <strain>Hd-rR</strain>
    </source>
</reference>
<dbReference type="Proteomes" id="UP000265180">
    <property type="component" value="Chromosome 24"/>
</dbReference>
<dbReference type="GO" id="GO:0005200">
    <property type="term" value="F:structural constituent of cytoskeleton"/>
    <property type="evidence" value="ECO:0007669"/>
    <property type="project" value="InterPro"/>
</dbReference>
<evidence type="ECO:0000313" key="2">
    <source>
        <dbReference type="Proteomes" id="UP000265180"/>
    </source>
</evidence>
<accession>A0A3P9LY82</accession>
<dbReference type="AlphaFoldDB" id="A0A3P9LY82"/>
<evidence type="ECO:0000313" key="1">
    <source>
        <dbReference type="Ensembl" id="ENSORLP00020025610.1"/>
    </source>
</evidence>
<dbReference type="GO" id="GO:0005882">
    <property type="term" value="C:intermediate filament"/>
    <property type="evidence" value="ECO:0007669"/>
    <property type="project" value="InterPro"/>
</dbReference>
<dbReference type="InterPro" id="IPR003461">
    <property type="entry name" value="Keratin"/>
</dbReference>
<reference evidence="1" key="3">
    <citation type="submission" date="2025-08" db="UniProtKB">
        <authorList>
            <consortium name="Ensembl"/>
        </authorList>
    </citation>
    <scope>IDENTIFICATION</scope>
    <source>
        <strain evidence="1">HNI</strain>
    </source>
</reference>
<dbReference type="Pfam" id="PF02422">
    <property type="entry name" value="Keratin"/>
    <property type="match status" value="1"/>
</dbReference>
<dbReference type="Ensembl" id="ENSORLT00020004001.1">
    <property type="protein sequence ID" value="ENSORLP00020025610.1"/>
    <property type="gene ID" value="ENSORLG00020007646.1"/>
</dbReference>
<reference evidence="1" key="4">
    <citation type="submission" date="2025-09" db="UniProtKB">
        <authorList>
            <consortium name="Ensembl"/>
        </authorList>
    </citation>
    <scope>IDENTIFICATION</scope>
    <source>
        <strain evidence="1">HNI</strain>
    </source>
</reference>
<reference evidence="1 2" key="2">
    <citation type="submission" date="2017-04" db="EMBL/GenBank/DDBJ databases">
        <title>CpG methylation of centromeres and impact of large insertions on vertebrate speciation.</title>
        <authorList>
            <person name="Ichikawa K."/>
            <person name="Yoshimura J."/>
            <person name="Morishita S."/>
        </authorList>
    </citation>
    <scope>NUCLEOTIDE SEQUENCE</scope>
    <source>
        <strain evidence="1 2">HNI</strain>
    </source>
</reference>
<proteinExistence type="predicted"/>
<organism evidence="1 2">
    <name type="scientific">Oryzias latipes</name>
    <name type="common">Japanese rice fish</name>
    <name type="synonym">Japanese killifish</name>
    <dbReference type="NCBI Taxonomy" id="8090"/>
    <lineage>
        <taxon>Eukaryota</taxon>
        <taxon>Metazoa</taxon>
        <taxon>Chordata</taxon>
        <taxon>Craniata</taxon>
        <taxon>Vertebrata</taxon>
        <taxon>Euteleostomi</taxon>
        <taxon>Actinopterygii</taxon>
        <taxon>Neopterygii</taxon>
        <taxon>Teleostei</taxon>
        <taxon>Neoteleostei</taxon>
        <taxon>Acanthomorphata</taxon>
        <taxon>Ovalentaria</taxon>
        <taxon>Atherinomorphae</taxon>
        <taxon>Beloniformes</taxon>
        <taxon>Adrianichthyidae</taxon>
        <taxon>Oryziinae</taxon>
        <taxon>Oryzias</taxon>
    </lineage>
</organism>
<sequence>MKGSCHARKGGCRRQCRPLQLDSMPDPLADSMPDPLVDSMPDPLVDFMPDPLVDSMPDPLVDSIFQCELVGWSGGARGGRAGRELSVLLPDGGNCLLVCWFCVSGMGGRGPLQS</sequence>
<protein>
    <submittedName>
        <fullName evidence="1">Uncharacterized protein</fullName>
    </submittedName>
</protein>
<name>A0A3P9LY82_ORYLA</name>